<protein>
    <submittedName>
        <fullName evidence="1">Regulator of microtubule dynamics protein 1-like</fullName>
    </submittedName>
</protein>
<dbReference type="PANTHER" id="PTHR16056:SF37">
    <property type="entry name" value="REGULATOR OF MICROTUBULE DYNAMICS PROTEIN 3-LIKE ISOFORM X1"/>
    <property type="match status" value="1"/>
</dbReference>
<dbReference type="GO" id="GO:0008017">
    <property type="term" value="F:microtubule binding"/>
    <property type="evidence" value="ECO:0007669"/>
    <property type="project" value="TreeGrafter"/>
</dbReference>
<reference evidence="1" key="1">
    <citation type="submission" date="2017-11" db="EMBL/GenBank/DDBJ databases">
        <title>The sensing device of the deep-sea amphipod.</title>
        <authorList>
            <person name="Kobayashi H."/>
            <person name="Nagahama T."/>
            <person name="Arai W."/>
            <person name="Sasagawa Y."/>
            <person name="Umeda M."/>
            <person name="Hayashi T."/>
            <person name="Nikaido I."/>
            <person name="Watanabe H."/>
            <person name="Oguri K."/>
            <person name="Kitazato H."/>
            <person name="Fujioka K."/>
            <person name="Kido Y."/>
            <person name="Takami H."/>
        </authorList>
    </citation>
    <scope>NUCLEOTIDE SEQUENCE</scope>
    <source>
        <tissue evidence="1">Whole body</tissue>
    </source>
</reference>
<dbReference type="Gene3D" id="1.25.40.10">
    <property type="entry name" value="Tetratricopeptide repeat domain"/>
    <property type="match status" value="1"/>
</dbReference>
<accession>A0A6A7G4G1</accession>
<organism evidence="1">
    <name type="scientific">Hirondellea gigas</name>
    <dbReference type="NCBI Taxonomy" id="1518452"/>
    <lineage>
        <taxon>Eukaryota</taxon>
        <taxon>Metazoa</taxon>
        <taxon>Ecdysozoa</taxon>
        <taxon>Arthropoda</taxon>
        <taxon>Crustacea</taxon>
        <taxon>Multicrustacea</taxon>
        <taxon>Malacostraca</taxon>
        <taxon>Eumalacostraca</taxon>
        <taxon>Peracarida</taxon>
        <taxon>Amphipoda</taxon>
        <taxon>Amphilochidea</taxon>
        <taxon>Lysianassida</taxon>
        <taxon>Lysianassidira</taxon>
        <taxon>Lysianassoidea</taxon>
        <taxon>Lysianassidae</taxon>
        <taxon>Hirondellea</taxon>
    </lineage>
</organism>
<sequence length="243" mass="27389">MVRASGLTELLRRVDCQFSSGLEGDIEQAHATLLEAEKTFQENAELLWRLAKSYRNLASLEEKKGNTDLKRSYIFEAYVFAERALTVNDSSPDTHKWFAILSGARGEYLGTKERIASGREFKKHIDAALSYSPNDATLHHLLGRFCYEISGLTWLERKAAAALFGAVPDSSYVEALDHFKAAERLHIRGWKENRLFLAKCHIKLGELPEVPAWLSEGLLLPSATADDMVVHKELQLLAQKYPL</sequence>
<dbReference type="GO" id="GO:0005876">
    <property type="term" value="C:spindle microtubule"/>
    <property type="evidence" value="ECO:0007669"/>
    <property type="project" value="TreeGrafter"/>
</dbReference>
<dbReference type="InterPro" id="IPR049039">
    <property type="entry name" value="RMD1-3_a_helical_rpt"/>
</dbReference>
<dbReference type="GO" id="GO:0005739">
    <property type="term" value="C:mitochondrion"/>
    <property type="evidence" value="ECO:0007669"/>
    <property type="project" value="TreeGrafter"/>
</dbReference>
<proteinExistence type="evidence at transcript level"/>
<dbReference type="EMBL" id="IACT01006826">
    <property type="protein sequence ID" value="LAC25948.1"/>
    <property type="molecule type" value="mRNA"/>
</dbReference>
<dbReference type="GO" id="GO:0097431">
    <property type="term" value="C:mitotic spindle pole"/>
    <property type="evidence" value="ECO:0007669"/>
    <property type="project" value="TreeGrafter"/>
</dbReference>
<evidence type="ECO:0000313" key="1">
    <source>
        <dbReference type="EMBL" id="LAC25948.1"/>
    </source>
</evidence>
<dbReference type="AlphaFoldDB" id="A0A6A7G4G1"/>
<dbReference type="InterPro" id="IPR011990">
    <property type="entry name" value="TPR-like_helical_dom_sf"/>
</dbReference>
<dbReference type="SUPFAM" id="SSF48452">
    <property type="entry name" value="TPR-like"/>
    <property type="match status" value="1"/>
</dbReference>
<name>A0A6A7G4G1_9CRUS</name>
<dbReference type="Pfam" id="PF21033">
    <property type="entry name" value="RMD1-3"/>
    <property type="match status" value="1"/>
</dbReference>
<dbReference type="PANTHER" id="PTHR16056">
    <property type="entry name" value="REGULATOR OF MICROTUBULE DYNAMICS PROTEIN"/>
    <property type="match status" value="1"/>
</dbReference>